<accession>C6TBV9</accession>
<dbReference type="GO" id="GO:0007165">
    <property type="term" value="P:signal transduction"/>
    <property type="evidence" value="ECO:0007669"/>
    <property type="project" value="InterPro"/>
</dbReference>
<feature type="domain" description="TIR" evidence="2">
    <location>
        <begin position="12"/>
        <end position="125"/>
    </location>
</feature>
<dbReference type="PANTHER" id="PTHR32009">
    <property type="entry name" value="TMV RESISTANCE PROTEIN N-LIKE"/>
    <property type="match status" value="1"/>
</dbReference>
<reference evidence="3" key="1">
    <citation type="submission" date="2009-08" db="EMBL/GenBank/DDBJ databases">
        <authorList>
            <person name="Cheung F."/>
            <person name="Xiao Y."/>
            <person name="Chan A."/>
            <person name="Moskal W."/>
            <person name="Town C.D."/>
        </authorList>
    </citation>
    <scope>NUCLEOTIDE SEQUENCE</scope>
</reference>
<dbReference type="InterPro" id="IPR000157">
    <property type="entry name" value="TIR_dom"/>
</dbReference>
<dbReference type="AlphaFoldDB" id="C6TBV9"/>
<name>C6TBV9_SOYBN</name>
<keyword evidence="1" id="KW-0520">NAD</keyword>
<dbReference type="SMART" id="SM00255">
    <property type="entry name" value="TIR"/>
    <property type="match status" value="1"/>
</dbReference>
<evidence type="ECO:0000259" key="2">
    <source>
        <dbReference type="PROSITE" id="PS50104"/>
    </source>
</evidence>
<evidence type="ECO:0000313" key="3">
    <source>
        <dbReference type="EMBL" id="ACU19311.1"/>
    </source>
</evidence>
<dbReference type="PROSITE" id="PS50104">
    <property type="entry name" value="TIR"/>
    <property type="match status" value="1"/>
</dbReference>
<dbReference type="EMBL" id="BT095031">
    <property type="protein sequence ID" value="ACU19311.1"/>
    <property type="molecule type" value="mRNA"/>
</dbReference>
<dbReference type="Pfam" id="PF01582">
    <property type="entry name" value="TIR"/>
    <property type="match status" value="1"/>
</dbReference>
<organism evidence="3">
    <name type="scientific">Glycine max</name>
    <name type="common">Soybean</name>
    <name type="synonym">Glycine hispida</name>
    <dbReference type="NCBI Taxonomy" id="3847"/>
    <lineage>
        <taxon>Eukaryota</taxon>
        <taxon>Viridiplantae</taxon>
        <taxon>Streptophyta</taxon>
        <taxon>Embryophyta</taxon>
        <taxon>Tracheophyta</taxon>
        <taxon>Spermatophyta</taxon>
        <taxon>Magnoliopsida</taxon>
        <taxon>eudicotyledons</taxon>
        <taxon>Gunneridae</taxon>
        <taxon>Pentapetalae</taxon>
        <taxon>rosids</taxon>
        <taxon>fabids</taxon>
        <taxon>Fabales</taxon>
        <taxon>Fabaceae</taxon>
        <taxon>Papilionoideae</taxon>
        <taxon>50 kb inversion clade</taxon>
        <taxon>NPAAA clade</taxon>
        <taxon>indigoferoid/millettioid clade</taxon>
        <taxon>Phaseoleae</taxon>
        <taxon>Glycine</taxon>
        <taxon>Glycine subgen. Soja</taxon>
    </lineage>
</organism>
<proteinExistence type="evidence at transcript level"/>
<evidence type="ECO:0000256" key="1">
    <source>
        <dbReference type="ARBA" id="ARBA00023027"/>
    </source>
</evidence>
<dbReference type="PANTHER" id="PTHR32009:SF106">
    <property type="entry name" value="TIR DOMAIN-CONTAINING PROTEIN"/>
    <property type="match status" value="1"/>
</dbReference>
<protein>
    <recommendedName>
        <fullName evidence="2">TIR domain-containing protein</fullName>
    </recommendedName>
</protein>
<dbReference type="InterPro" id="IPR035897">
    <property type="entry name" value="Toll_tir_struct_dom_sf"/>
</dbReference>
<sequence>MASGSPSSSSSSNYDVFLSFRGEDTRLGFTGHLYNTFQSKGIHTFIDDEELPRGEEITPALMKAIQDSRVAITVLSEHYASVSISEATSMASGNKDVKQKKVQEVQIAKKPKRKVRRPAYLKDYA</sequence>
<dbReference type="Gene3D" id="3.40.50.10140">
    <property type="entry name" value="Toll/interleukin-1 receptor homology (TIR) domain"/>
    <property type="match status" value="1"/>
</dbReference>
<dbReference type="SUPFAM" id="SSF52200">
    <property type="entry name" value="Toll/Interleukin receptor TIR domain"/>
    <property type="match status" value="1"/>
</dbReference>